<dbReference type="Proteomes" id="UP000319941">
    <property type="component" value="Unassembled WGS sequence"/>
</dbReference>
<evidence type="ECO:0000313" key="2">
    <source>
        <dbReference type="Proteomes" id="UP000319941"/>
    </source>
</evidence>
<dbReference type="EMBL" id="VNFH01000006">
    <property type="protein sequence ID" value="TVU70220.1"/>
    <property type="molecule type" value="Genomic_DNA"/>
</dbReference>
<proteinExistence type="predicted"/>
<comment type="caution">
    <text evidence="1">The sequence shown here is derived from an EMBL/GenBank/DDBJ whole genome shotgun (WGS) entry which is preliminary data.</text>
</comment>
<dbReference type="Pfam" id="PF05488">
    <property type="entry name" value="PAAR_motif"/>
    <property type="match status" value="1"/>
</dbReference>
<gene>
    <name evidence="1" type="ORF">FQP86_10530</name>
</gene>
<dbReference type="Gene3D" id="2.60.200.60">
    <property type="match status" value="1"/>
</dbReference>
<dbReference type="OrthoDB" id="9204728at2"/>
<evidence type="ECO:0000313" key="1">
    <source>
        <dbReference type="EMBL" id="TVU70220.1"/>
    </source>
</evidence>
<organism evidence="1 2">
    <name type="scientific">Cobetia crustatorum</name>
    <dbReference type="NCBI Taxonomy" id="553385"/>
    <lineage>
        <taxon>Bacteria</taxon>
        <taxon>Pseudomonadati</taxon>
        <taxon>Pseudomonadota</taxon>
        <taxon>Gammaproteobacteria</taxon>
        <taxon>Oceanospirillales</taxon>
        <taxon>Halomonadaceae</taxon>
        <taxon>Cobetia</taxon>
    </lineage>
</organism>
<reference evidence="1 2" key="1">
    <citation type="submission" date="2019-07" db="EMBL/GenBank/DDBJ databases">
        <title>Diversity of Bacteria from Kongsfjorden, Arctic.</title>
        <authorList>
            <person name="Yu Y."/>
        </authorList>
    </citation>
    <scope>NUCLEOTIDE SEQUENCE [LARGE SCALE GENOMIC DNA]</scope>
    <source>
        <strain evidence="1 2">SM1923</strain>
    </source>
</reference>
<dbReference type="RefSeq" id="WP_088743426.1">
    <property type="nucleotide sequence ID" value="NZ_CAWOWR010000116.1"/>
</dbReference>
<accession>A0A558HM47</accession>
<dbReference type="InterPro" id="IPR008727">
    <property type="entry name" value="PAAR_motif"/>
</dbReference>
<dbReference type="AlphaFoldDB" id="A0A558HM47"/>
<sequence>MFSSGDGVIVLGDSTTHGGKVVSAQSNYLLEGKPIAVVGDTVVCPKDGHSKCKIIEGHPTISLNGKPVAFHGCHTSCGATLISAASGTHGLG</sequence>
<name>A0A558HM47_9GAMM</name>
<keyword evidence="2" id="KW-1185">Reference proteome</keyword>
<protein>
    <submittedName>
        <fullName evidence="1">PAAR domain-containing protein</fullName>
    </submittedName>
</protein>
<dbReference type="STRING" id="553385.GCA_000591415_00505"/>
<dbReference type="CDD" id="cd14744">
    <property type="entry name" value="PAAR_CT_2"/>
    <property type="match status" value="1"/>
</dbReference>